<dbReference type="CDD" id="cd04301">
    <property type="entry name" value="NAT_SF"/>
    <property type="match status" value="1"/>
</dbReference>
<dbReference type="RefSeq" id="WP_146957908.1">
    <property type="nucleotide sequence ID" value="NZ_CP042467.1"/>
</dbReference>
<dbReference type="GO" id="GO:0016747">
    <property type="term" value="F:acyltransferase activity, transferring groups other than amino-acyl groups"/>
    <property type="evidence" value="ECO:0007669"/>
    <property type="project" value="InterPro"/>
</dbReference>
<evidence type="ECO:0000259" key="1">
    <source>
        <dbReference type="PROSITE" id="PS51186"/>
    </source>
</evidence>
<organism evidence="2 3">
    <name type="scientific">Microvenator marinus</name>
    <dbReference type="NCBI Taxonomy" id="2600177"/>
    <lineage>
        <taxon>Bacteria</taxon>
        <taxon>Deltaproteobacteria</taxon>
        <taxon>Bradymonadales</taxon>
        <taxon>Microvenatoraceae</taxon>
        <taxon>Microvenator</taxon>
    </lineage>
</organism>
<dbReference type="InterPro" id="IPR016181">
    <property type="entry name" value="Acyl_CoA_acyltransferase"/>
</dbReference>
<dbReference type="SUPFAM" id="SSF55729">
    <property type="entry name" value="Acyl-CoA N-acyltransferases (Nat)"/>
    <property type="match status" value="1"/>
</dbReference>
<reference evidence="2 3" key="1">
    <citation type="submission" date="2019-08" db="EMBL/GenBank/DDBJ databases">
        <authorList>
            <person name="Liang Q."/>
        </authorList>
    </citation>
    <scope>NUCLEOTIDE SEQUENCE [LARGE SCALE GENOMIC DNA]</scope>
    <source>
        <strain evidence="2 3">V1718</strain>
    </source>
</reference>
<protein>
    <submittedName>
        <fullName evidence="2">GNAT family N-acetyltransferase</fullName>
    </submittedName>
</protein>
<gene>
    <name evidence="2" type="ORF">FRD01_04185</name>
</gene>
<feature type="domain" description="N-acetyltransferase" evidence="1">
    <location>
        <begin position="11"/>
        <end position="147"/>
    </location>
</feature>
<dbReference type="Proteomes" id="UP000321595">
    <property type="component" value="Chromosome"/>
</dbReference>
<dbReference type="Gene3D" id="3.40.630.30">
    <property type="match status" value="1"/>
</dbReference>
<dbReference type="PROSITE" id="PS51186">
    <property type="entry name" value="GNAT"/>
    <property type="match status" value="1"/>
</dbReference>
<dbReference type="InterPro" id="IPR000182">
    <property type="entry name" value="GNAT_dom"/>
</dbReference>
<dbReference type="EMBL" id="CP042467">
    <property type="protein sequence ID" value="QED26457.1"/>
    <property type="molecule type" value="Genomic_DNA"/>
</dbReference>
<dbReference type="KEGG" id="bbae:FRD01_04185"/>
<dbReference type="AlphaFoldDB" id="A0A5B8XMX5"/>
<dbReference type="Pfam" id="PF13673">
    <property type="entry name" value="Acetyltransf_10"/>
    <property type="match status" value="1"/>
</dbReference>
<accession>A0A5B8XMX5</accession>
<keyword evidence="2" id="KW-0808">Transferase</keyword>
<dbReference type="OrthoDB" id="9796171at2"/>
<keyword evidence="3" id="KW-1185">Reference proteome</keyword>
<name>A0A5B8XMX5_9DELT</name>
<sequence length="147" mass="16830">MQTPELRFELKHFRDLTIYEVHDIFHLRDVVFVVGQKITAVSEIDGEDPKCHHAMLWAGPRLVGTARVFADLDPMVVGRVAVHIEMQRSGLGTTLMKEIQAWLGERPAELHAQAHLENWYSNLGWKRVGDVFMEADIPHVHMLLNSL</sequence>
<evidence type="ECO:0000313" key="2">
    <source>
        <dbReference type="EMBL" id="QED26457.1"/>
    </source>
</evidence>
<proteinExistence type="predicted"/>
<evidence type="ECO:0000313" key="3">
    <source>
        <dbReference type="Proteomes" id="UP000321595"/>
    </source>
</evidence>